<evidence type="ECO:0000313" key="12">
    <source>
        <dbReference type="EMBL" id="KAK2151974.1"/>
    </source>
</evidence>
<dbReference type="GO" id="GO:0005112">
    <property type="term" value="F:Notch binding"/>
    <property type="evidence" value="ECO:0007669"/>
    <property type="project" value="TreeGrafter"/>
</dbReference>
<dbReference type="GO" id="GO:0007399">
    <property type="term" value="P:nervous system development"/>
    <property type="evidence" value="ECO:0007669"/>
    <property type="project" value="UniProtKB-ARBA"/>
</dbReference>
<dbReference type="Pfam" id="PF00008">
    <property type="entry name" value="EGF"/>
    <property type="match status" value="1"/>
</dbReference>
<evidence type="ECO:0000256" key="2">
    <source>
        <dbReference type="ARBA" id="ARBA00022536"/>
    </source>
</evidence>
<keyword evidence="5" id="KW-0106">Calcium</keyword>
<evidence type="ECO:0000256" key="4">
    <source>
        <dbReference type="ARBA" id="ARBA00022737"/>
    </source>
</evidence>
<evidence type="ECO:0000256" key="9">
    <source>
        <dbReference type="ARBA" id="ARBA00023180"/>
    </source>
</evidence>
<dbReference type="AlphaFoldDB" id="A0AAD9N2M4"/>
<keyword evidence="13" id="KW-1185">Reference proteome</keyword>
<evidence type="ECO:0000256" key="3">
    <source>
        <dbReference type="ARBA" id="ARBA00022692"/>
    </source>
</evidence>
<keyword evidence="8 10" id="KW-1015">Disulfide bond</keyword>
<dbReference type="GO" id="GO:0071944">
    <property type="term" value="C:cell periphery"/>
    <property type="evidence" value="ECO:0007669"/>
    <property type="project" value="UniProtKB-ARBA"/>
</dbReference>
<evidence type="ECO:0000256" key="5">
    <source>
        <dbReference type="ARBA" id="ARBA00022837"/>
    </source>
</evidence>
<comment type="subcellular location">
    <subcellularLocation>
        <location evidence="1">Membrane</location>
        <topology evidence="1">Single-pass membrane protein</topology>
    </subcellularLocation>
</comment>
<dbReference type="PANTHER" id="PTHR12916:SF9">
    <property type="entry name" value="NEUROGENIC LOCUS NOTCH HOMOLOG PROTEIN 1-RELATED"/>
    <property type="match status" value="1"/>
</dbReference>
<organism evidence="12 13">
    <name type="scientific">Ridgeia piscesae</name>
    <name type="common">Tubeworm</name>
    <dbReference type="NCBI Taxonomy" id="27915"/>
    <lineage>
        <taxon>Eukaryota</taxon>
        <taxon>Metazoa</taxon>
        <taxon>Spiralia</taxon>
        <taxon>Lophotrochozoa</taxon>
        <taxon>Annelida</taxon>
        <taxon>Polychaeta</taxon>
        <taxon>Sedentaria</taxon>
        <taxon>Canalipalpata</taxon>
        <taxon>Sabellida</taxon>
        <taxon>Siboglinidae</taxon>
        <taxon>Ridgeia</taxon>
    </lineage>
</organism>
<evidence type="ECO:0000313" key="13">
    <source>
        <dbReference type="Proteomes" id="UP001209878"/>
    </source>
</evidence>
<dbReference type="InterPro" id="IPR000742">
    <property type="entry name" value="EGF"/>
</dbReference>
<evidence type="ECO:0000256" key="1">
    <source>
        <dbReference type="ARBA" id="ARBA00004167"/>
    </source>
</evidence>
<dbReference type="GO" id="GO:0120025">
    <property type="term" value="C:plasma membrane bounded cell projection"/>
    <property type="evidence" value="ECO:0007669"/>
    <property type="project" value="UniProtKB-ARBA"/>
</dbReference>
<reference evidence="12" key="1">
    <citation type="journal article" date="2023" name="Mol. Biol. Evol.">
        <title>Third-Generation Sequencing Reveals the Adaptive Role of the Epigenome in Three Deep-Sea Polychaetes.</title>
        <authorList>
            <person name="Perez M."/>
            <person name="Aroh O."/>
            <person name="Sun Y."/>
            <person name="Lan Y."/>
            <person name="Juniper S.K."/>
            <person name="Young C.R."/>
            <person name="Angers B."/>
            <person name="Qian P.Y."/>
        </authorList>
    </citation>
    <scope>NUCLEOTIDE SEQUENCE</scope>
    <source>
        <strain evidence="12">R07B-5</strain>
    </source>
</reference>
<keyword evidence="9" id="KW-0325">Glycoprotein</keyword>
<dbReference type="EMBL" id="JAODUO010002528">
    <property type="protein sequence ID" value="KAK2151974.1"/>
    <property type="molecule type" value="Genomic_DNA"/>
</dbReference>
<dbReference type="Gene3D" id="2.10.25.10">
    <property type="entry name" value="Laminin"/>
    <property type="match status" value="1"/>
</dbReference>
<keyword evidence="3" id="KW-0812">Transmembrane</keyword>
<dbReference type="FunFam" id="2.10.25.10:FF:000247">
    <property type="entry name" value="Delta/notch like EGF repeat containing"/>
    <property type="match status" value="1"/>
</dbReference>
<evidence type="ECO:0000256" key="8">
    <source>
        <dbReference type="ARBA" id="ARBA00023157"/>
    </source>
</evidence>
<dbReference type="GO" id="GO:0007219">
    <property type="term" value="P:Notch signaling pathway"/>
    <property type="evidence" value="ECO:0007669"/>
    <property type="project" value="TreeGrafter"/>
</dbReference>
<protein>
    <recommendedName>
        <fullName evidence="11">EGF-like domain-containing protein</fullName>
    </recommendedName>
</protein>
<keyword evidence="6" id="KW-1133">Transmembrane helix</keyword>
<keyword evidence="7" id="KW-0472">Membrane</keyword>
<feature type="domain" description="EGF-like" evidence="11">
    <location>
        <begin position="6"/>
        <end position="42"/>
    </location>
</feature>
<dbReference type="SUPFAM" id="SSF57196">
    <property type="entry name" value="EGF/Laminin"/>
    <property type="match status" value="1"/>
</dbReference>
<evidence type="ECO:0000256" key="7">
    <source>
        <dbReference type="ARBA" id="ARBA00023136"/>
    </source>
</evidence>
<dbReference type="CDD" id="cd00054">
    <property type="entry name" value="EGF_CA"/>
    <property type="match status" value="1"/>
</dbReference>
<evidence type="ECO:0000256" key="10">
    <source>
        <dbReference type="PROSITE-ProRule" id="PRU00076"/>
    </source>
</evidence>
<evidence type="ECO:0000259" key="11">
    <source>
        <dbReference type="PROSITE" id="PS50026"/>
    </source>
</evidence>
<dbReference type="GO" id="GO:0016020">
    <property type="term" value="C:membrane"/>
    <property type="evidence" value="ECO:0007669"/>
    <property type="project" value="UniProtKB-SubCell"/>
</dbReference>
<dbReference type="PROSITE" id="PS50026">
    <property type="entry name" value="EGF_3"/>
    <property type="match status" value="1"/>
</dbReference>
<proteinExistence type="predicted"/>
<gene>
    <name evidence="12" type="ORF">NP493_2545g00001</name>
</gene>
<name>A0AAD9N2M4_RIDPI</name>
<accession>A0AAD9N2M4</accession>
<dbReference type="PROSITE" id="PS01186">
    <property type="entry name" value="EGF_2"/>
    <property type="match status" value="1"/>
</dbReference>
<feature type="disulfide bond" evidence="10">
    <location>
        <begin position="32"/>
        <end position="41"/>
    </location>
</feature>
<sequence>MYVTIVADKCASSPCQHKGTCTYNLTKYTCSCVAGYKGINCESVLLPPDLDPPVSKDVSMRLVDENNDTCLVLDDMEMYTFSPSTNQWLPQPQNACWRSGLVIKTRVPWSIDASFKVTLTGHRLVCSKPHITVMTRRTKRPNCGLVSGNYHICRLSGVTAPEAGGLTTCVAECQYTQNKTKYVITEIPNKNEGWKLCELTIE</sequence>
<comment type="caution">
    <text evidence="12">The sequence shown here is derived from an EMBL/GenBank/DDBJ whole genome shotgun (WGS) entry which is preliminary data.</text>
</comment>
<dbReference type="PANTHER" id="PTHR12916">
    <property type="entry name" value="CYTOCHROME C OXIDASE POLYPEPTIDE VIC-2"/>
    <property type="match status" value="1"/>
</dbReference>
<dbReference type="Proteomes" id="UP001209878">
    <property type="component" value="Unassembled WGS sequence"/>
</dbReference>
<keyword evidence="4" id="KW-0677">Repeat</keyword>
<comment type="caution">
    <text evidence="10">Lacks conserved residue(s) required for the propagation of feature annotation.</text>
</comment>
<keyword evidence="2 10" id="KW-0245">EGF-like domain</keyword>
<dbReference type="SMART" id="SM00181">
    <property type="entry name" value="EGF"/>
    <property type="match status" value="1"/>
</dbReference>
<dbReference type="PROSITE" id="PS00022">
    <property type="entry name" value="EGF_1"/>
    <property type="match status" value="1"/>
</dbReference>
<evidence type="ECO:0000256" key="6">
    <source>
        <dbReference type="ARBA" id="ARBA00022989"/>
    </source>
</evidence>